<feature type="transmembrane region" description="Helical" evidence="10">
    <location>
        <begin position="538"/>
        <end position="560"/>
    </location>
</feature>
<dbReference type="AlphaFoldDB" id="A0A2T7UKQ9"/>
<feature type="domain" description="Tripartite ATP-independent periplasmic transporters DctQ component" evidence="11">
    <location>
        <begin position="61"/>
        <end position="188"/>
    </location>
</feature>
<dbReference type="Pfam" id="PF06808">
    <property type="entry name" value="DctM"/>
    <property type="match status" value="1"/>
</dbReference>
<evidence type="ECO:0000256" key="1">
    <source>
        <dbReference type="ARBA" id="ARBA00004429"/>
    </source>
</evidence>
<gene>
    <name evidence="13" type="ORF">DDE23_22180</name>
</gene>
<feature type="transmembrane region" description="Helical" evidence="10">
    <location>
        <begin position="513"/>
        <end position="532"/>
    </location>
</feature>
<keyword evidence="3" id="KW-1003">Cell membrane</keyword>
<feature type="transmembrane region" description="Helical" evidence="10">
    <location>
        <begin position="47"/>
        <end position="72"/>
    </location>
</feature>
<feature type="transmembrane region" description="Helical" evidence="10">
    <location>
        <begin position="84"/>
        <end position="101"/>
    </location>
</feature>
<feature type="transmembrane region" description="Helical" evidence="10">
    <location>
        <begin position="282"/>
        <end position="304"/>
    </location>
</feature>
<dbReference type="Pfam" id="PF04290">
    <property type="entry name" value="DctQ"/>
    <property type="match status" value="1"/>
</dbReference>
<keyword evidence="5 10" id="KW-0812">Transmembrane</keyword>
<comment type="function">
    <text evidence="8">Part of the tripartite ATP-independent periplasmic (TRAP) transport system.</text>
</comment>
<evidence type="ECO:0000256" key="10">
    <source>
        <dbReference type="SAM" id="Phobius"/>
    </source>
</evidence>
<dbReference type="InterPro" id="IPR055348">
    <property type="entry name" value="DctQ"/>
</dbReference>
<comment type="subcellular location">
    <subcellularLocation>
        <location evidence="1 8">Cell inner membrane</location>
        <topology evidence="1 8">Multi-pass membrane protein</topology>
    </subcellularLocation>
</comment>
<feature type="region of interest" description="Disordered" evidence="9">
    <location>
        <begin position="1"/>
        <end position="25"/>
    </location>
</feature>
<evidence type="ECO:0000256" key="4">
    <source>
        <dbReference type="ARBA" id="ARBA00022519"/>
    </source>
</evidence>
<name>A0A2T7UKQ9_9RHOB</name>
<feature type="transmembrane region" description="Helical" evidence="10">
    <location>
        <begin position="226"/>
        <end position="244"/>
    </location>
</feature>
<dbReference type="EMBL" id="QDDR01000016">
    <property type="protein sequence ID" value="PVE45282.1"/>
    <property type="molecule type" value="Genomic_DNA"/>
</dbReference>
<dbReference type="GO" id="GO:0005886">
    <property type="term" value="C:plasma membrane"/>
    <property type="evidence" value="ECO:0007669"/>
    <property type="project" value="UniProtKB-SubCell"/>
</dbReference>
<feature type="transmembrane region" description="Helical" evidence="10">
    <location>
        <begin position="475"/>
        <end position="493"/>
    </location>
</feature>
<feature type="transmembrane region" description="Helical" evidence="10">
    <location>
        <begin position="251"/>
        <end position="270"/>
    </location>
</feature>
<feature type="transmembrane region" description="Helical" evidence="10">
    <location>
        <begin position="567"/>
        <end position="586"/>
    </location>
</feature>
<evidence type="ECO:0000256" key="6">
    <source>
        <dbReference type="ARBA" id="ARBA00022989"/>
    </source>
</evidence>
<keyword evidence="14" id="KW-1185">Reference proteome</keyword>
<comment type="caution">
    <text evidence="13">The sequence shown here is derived from an EMBL/GenBank/DDBJ whole genome shotgun (WGS) entry which is preliminary data.</text>
</comment>
<feature type="domain" description="TRAP C4-dicarboxylate transport system permease DctM subunit" evidence="12">
    <location>
        <begin position="239"/>
        <end position="650"/>
    </location>
</feature>
<feature type="transmembrane region" description="Helical" evidence="10">
    <location>
        <begin position="627"/>
        <end position="655"/>
    </location>
</feature>
<evidence type="ECO:0000313" key="14">
    <source>
        <dbReference type="Proteomes" id="UP000244810"/>
    </source>
</evidence>
<dbReference type="GO" id="GO:0022857">
    <property type="term" value="F:transmembrane transporter activity"/>
    <property type="evidence" value="ECO:0007669"/>
    <property type="project" value="UniProtKB-UniRule"/>
</dbReference>
<evidence type="ECO:0000259" key="11">
    <source>
        <dbReference type="Pfam" id="PF04290"/>
    </source>
</evidence>
<keyword evidence="7 10" id="KW-0472">Membrane</keyword>
<feature type="transmembrane region" description="Helical" evidence="10">
    <location>
        <begin position="368"/>
        <end position="395"/>
    </location>
</feature>
<organism evidence="13 14">
    <name type="scientific">Pararhodobacter aggregans</name>
    <dbReference type="NCBI Taxonomy" id="404875"/>
    <lineage>
        <taxon>Bacteria</taxon>
        <taxon>Pseudomonadati</taxon>
        <taxon>Pseudomonadota</taxon>
        <taxon>Alphaproteobacteria</taxon>
        <taxon>Rhodobacterales</taxon>
        <taxon>Paracoccaceae</taxon>
        <taxon>Pararhodobacter</taxon>
    </lineage>
</organism>
<protein>
    <submittedName>
        <fullName evidence="13">Uncharacterized protein</fullName>
    </submittedName>
</protein>
<evidence type="ECO:0000256" key="3">
    <source>
        <dbReference type="ARBA" id="ARBA00022475"/>
    </source>
</evidence>
<dbReference type="PANTHER" id="PTHR33362:SF5">
    <property type="entry name" value="C4-DICARBOXYLATE TRAP TRANSPORTER LARGE PERMEASE PROTEIN DCTM"/>
    <property type="match status" value="1"/>
</dbReference>
<keyword evidence="2 8" id="KW-0813">Transport</keyword>
<feature type="transmembrane region" description="Helical" evidence="10">
    <location>
        <begin position="197"/>
        <end position="220"/>
    </location>
</feature>
<evidence type="ECO:0000259" key="12">
    <source>
        <dbReference type="Pfam" id="PF06808"/>
    </source>
</evidence>
<feature type="transmembrane region" description="Helical" evidence="10">
    <location>
        <begin position="122"/>
        <end position="144"/>
    </location>
</feature>
<feature type="transmembrane region" description="Helical" evidence="10">
    <location>
        <begin position="449"/>
        <end position="469"/>
    </location>
</feature>
<proteinExistence type="predicted"/>
<evidence type="ECO:0000256" key="2">
    <source>
        <dbReference type="ARBA" id="ARBA00022448"/>
    </source>
</evidence>
<evidence type="ECO:0000313" key="13">
    <source>
        <dbReference type="EMBL" id="PVE45282.1"/>
    </source>
</evidence>
<sequence>MTRTETDTGEIAADPALQAPAPEPLPPSRVRDALAAMDDGVGRLARVVATAGALTMLGVALVTTFDVVILRWIFNAPIPGSNEIFHTVFPTAIAAVLAAGLSARATLEIDLLGLMLKARTIAWLRAFGAVLFTVTVALIAYAIWRQTLSAFNQGKVTTIMQWRLWPWYSVITAFFVLCIPAQLMVALRASADLTRRWYVGVIVIFALGLGLSAGAVWLFLSLQTFFLMNMLTAAAALVGLLWVLMLLYVPLAAALTACATLGILGIFGPMQAINIAGAETKGLLISLDLAVVPFFLMMGGFAVQSGMSRDIYAFAQAIFAPFRGGLALATIGGSAGFGALTGSSVATVATIGSVAYPEMERRGYSPKLAAGAITSGGTLGQLLPPSTVAVVYALLVEQSIGAIYIAMLIPALMTVIFYMIAIGLTVTLVPSAAPRGEAWNGREIVTSGLRSLPVVVMFLLVFGGIFFGICTATEAAGLGAVIAFAILVLRGGLKGGGFWKVMAETTRSTSMIYFLIIGALITTFLFSATGLSTAMTDAIAGLNAPGWVIVVMLCAGYILLGFILDSMAIMMITASLTAGIVGAYGYDPIWWAVIMVVVVEIGVMTPPFGLNLFMLKSVAPKLPLSQLYAGVMPFLVADLIKLALLIGFPMLILWLPGFL</sequence>
<feature type="transmembrane region" description="Helical" evidence="10">
    <location>
        <begin position="164"/>
        <end position="185"/>
    </location>
</feature>
<dbReference type="InterPro" id="IPR010656">
    <property type="entry name" value="DctM"/>
</dbReference>
<evidence type="ECO:0000256" key="8">
    <source>
        <dbReference type="RuleBase" id="RU369079"/>
    </source>
</evidence>
<feature type="transmembrane region" description="Helical" evidence="10">
    <location>
        <begin position="401"/>
        <end position="429"/>
    </location>
</feature>
<evidence type="ECO:0000256" key="9">
    <source>
        <dbReference type="SAM" id="MobiDB-lite"/>
    </source>
</evidence>
<dbReference type="RefSeq" id="WP_107751779.1">
    <property type="nucleotide sequence ID" value="NZ_QBKF01000005.1"/>
</dbReference>
<evidence type="ECO:0000256" key="5">
    <source>
        <dbReference type="ARBA" id="ARBA00022692"/>
    </source>
</evidence>
<keyword evidence="6 10" id="KW-1133">Transmembrane helix</keyword>
<reference evidence="13 14" key="1">
    <citation type="journal article" date="2011" name="Syst. Appl. Microbiol.">
        <title>Defluviimonas denitrificans gen. nov., sp. nov., and Pararhodobacter aggregans gen. nov., sp. nov., non-phototrophic Rhodobacteraceae from the biofilter of a marine aquaculture.</title>
        <authorList>
            <person name="Foesel B.U."/>
            <person name="Drake H.L."/>
            <person name="Schramm A."/>
        </authorList>
    </citation>
    <scope>NUCLEOTIDE SEQUENCE [LARGE SCALE GENOMIC DNA]</scope>
    <source>
        <strain evidence="13 14">D1-19</strain>
    </source>
</reference>
<keyword evidence="4 8" id="KW-0997">Cell inner membrane</keyword>
<dbReference type="InterPro" id="IPR004681">
    <property type="entry name" value="TRAP_DctM"/>
</dbReference>
<feature type="transmembrane region" description="Helical" evidence="10">
    <location>
        <begin position="592"/>
        <end position="615"/>
    </location>
</feature>
<accession>A0A2T7UKQ9</accession>
<dbReference type="OrthoDB" id="3761770at2"/>
<evidence type="ECO:0000256" key="7">
    <source>
        <dbReference type="ARBA" id="ARBA00023136"/>
    </source>
</evidence>
<dbReference type="PANTHER" id="PTHR33362">
    <property type="entry name" value="SIALIC ACID TRAP TRANSPORTER PERMEASE PROTEIN SIAT-RELATED"/>
    <property type="match status" value="1"/>
</dbReference>
<dbReference type="Proteomes" id="UP000244810">
    <property type="component" value="Unassembled WGS sequence"/>
</dbReference>